<accession>A0ABF7PQ22</accession>
<dbReference type="NCBIfam" id="TIGR04267">
    <property type="entry name" value="mod_HExxH"/>
    <property type="match status" value="1"/>
</dbReference>
<dbReference type="PDB" id="8S5F">
    <property type="method" value="X-ray"/>
    <property type="resolution" value="2.80 A"/>
    <property type="chains" value="A/B/C/D/E/F=1-348"/>
</dbReference>
<organism evidence="1">
    <name type="scientific">Chlorogloeopsis sp</name>
    <dbReference type="NCBI Taxonomy" id="28069"/>
    <lineage>
        <taxon>Bacteria</taxon>
        <taxon>Bacillati</taxon>
        <taxon>Cyanobacteriota</taxon>
        <taxon>Cyanophyceae</taxon>
        <taxon>Nostocales</taxon>
        <taxon>Chlorogloeopsidaceae</taxon>
        <taxon>Chlorogloeopsis</taxon>
    </lineage>
</organism>
<dbReference type="AlphaFoldDB" id="A0ABF7PQ22"/>
<sequence>MIEKQQLNRQTKGIAFIDIAAFESPLTSSASIQQLLEHWAADARKEFEKALMAVLEKEPGKRDIINQFQTCPPEILNKLVLRPSVVLWTTVMLQASNGITIHSIDGELIAPDINYLEELAESLKSPNEGVPYINRDDLWLRLPFGQRILFESDEVGNIGTTIVHESLKLIESWRPALLSEIITISPEIQFIKDPTAHPDKVVSFSDNSVPGALYVSIRQGSRYIDQYDLADSLIHEHRHQKLYLLQRSIPLIEIDAPLVPSPWREDLRPPSGLLHAIFVFTHLLEFWAYLSREGQDQIKVRAKNQVETIRTRLLVAIPTLKRTHLTTAGREMVEQLEELTTNMGAIKV</sequence>
<dbReference type="InterPro" id="IPR026337">
    <property type="entry name" value="AKG_HExxH"/>
</dbReference>
<name>A0ABF7PQ22_9CYAN</name>
<proteinExistence type="evidence at protein level"/>
<reference evidence="1" key="1">
    <citation type="journal article" date="2024" name="Chemistry">
        <title>Fused radical SAM and alphaKG-HExxH domain proteins contain a distinct structural fold and catalyse cyclophane formation and beta-hydroxylation.</title>
        <authorList>
            <person name="Morishita Y."/>
            <person name="Ma S."/>
            <person name="De La Mora E."/>
            <person name="Li H."/>
            <person name="Chen H."/>
            <person name="Ji X."/>
            <person name="Usclat A."/>
            <person name="Amara P."/>
            <person name="Sugiyama R."/>
            <person name="Tooh Y.W."/>
            <person name="Gunawan G."/>
            <person name="Perard J."/>
            <person name="Nicolet Y."/>
            <person name="Zhang Q."/>
            <person name="Morinaka B.I."/>
        </authorList>
    </citation>
    <scope>X-RAY CRYSTALLOGRAPHY (2.80 ANGSTROMS)</scope>
</reference>
<evidence type="ECO:0000313" key="1">
    <source>
        <dbReference type="PDB" id="8S5F"/>
    </source>
</evidence>
<keyword evidence="1" id="KW-0002">3D-structure</keyword>
<protein>
    <submittedName>
        <fullName evidence="1">ChlH from Chlorogloeopsis sp</fullName>
    </submittedName>
</protein>